<dbReference type="EMBL" id="JAOWRF010000146">
    <property type="protein sequence ID" value="MCV3213786.1"/>
    <property type="molecule type" value="Genomic_DNA"/>
</dbReference>
<evidence type="ECO:0000259" key="7">
    <source>
        <dbReference type="PROSITE" id="PS50109"/>
    </source>
</evidence>
<dbReference type="InterPro" id="IPR005467">
    <property type="entry name" value="His_kinase_dom"/>
</dbReference>
<dbReference type="EC" id="2.7.13.3" evidence="2"/>
<dbReference type="Proteomes" id="UP001526143">
    <property type="component" value="Unassembled WGS sequence"/>
</dbReference>
<keyword evidence="3" id="KW-0597">Phosphoprotein</keyword>
<protein>
    <recommendedName>
        <fullName evidence="2">histidine kinase</fullName>
        <ecNumber evidence="2">2.7.13.3</ecNumber>
    </recommendedName>
</protein>
<evidence type="ECO:0000256" key="5">
    <source>
        <dbReference type="ARBA" id="ARBA00022777"/>
    </source>
</evidence>
<evidence type="ECO:0000256" key="3">
    <source>
        <dbReference type="ARBA" id="ARBA00022553"/>
    </source>
</evidence>
<evidence type="ECO:0000256" key="4">
    <source>
        <dbReference type="ARBA" id="ARBA00022679"/>
    </source>
</evidence>
<dbReference type="PRINTS" id="PR00344">
    <property type="entry name" value="BCTRLSENSOR"/>
</dbReference>
<comment type="caution">
    <text evidence="8">The sequence shown here is derived from an EMBL/GenBank/DDBJ whole genome shotgun (WGS) entry which is preliminary data.</text>
</comment>
<keyword evidence="9" id="KW-1185">Reference proteome</keyword>
<keyword evidence="5" id="KW-0418">Kinase</keyword>
<keyword evidence="8" id="KW-0547">Nucleotide-binding</keyword>
<feature type="domain" description="Histidine kinase" evidence="7">
    <location>
        <begin position="81"/>
        <end position="188"/>
    </location>
</feature>
<dbReference type="RefSeq" id="WP_263745313.1">
    <property type="nucleotide sequence ID" value="NZ_JAOWRF010000146.1"/>
</dbReference>
<dbReference type="PANTHER" id="PTHR45453:SF1">
    <property type="entry name" value="PHOSPHATE REGULON SENSOR PROTEIN PHOR"/>
    <property type="match status" value="1"/>
</dbReference>
<keyword evidence="6" id="KW-0902">Two-component regulatory system</keyword>
<evidence type="ECO:0000256" key="1">
    <source>
        <dbReference type="ARBA" id="ARBA00000085"/>
    </source>
</evidence>
<evidence type="ECO:0000256" key="6">
    <source>
        <dbReference type="ARBA" id="ARBA00023012"/>
    </source>
</evidence>
<dbReference type="SUPFAM" id="SSF55874">
    <property type="entry name" value="ATPase domain of HSP90 chaperone/DNA topoisomerase II/histidine kinase"/>
    <property type="match status" value="1"/>
</dbReference>
<dbReference type="Pfam" id="PF02518">
    <property type="entry name" value="HATPase_c"/>
    <property type="match status" value="1"/>
</dbReference>
<reference evidence="8 9" key="1">
    <citation type="submission" date="2022-10" db="EMBL/GenBank/DDBJ databases">
        <title>Identification of biosynthetic pathway for the production of the potent trypsin inhibitor radiosumin.</title>
        <authorList>
            <person name="Fewer D.P."/>
            <person name="Delbaje E."/>
            <person name="Ouyang X."/>
            <person name="Agostino P.D."/>
            <person name="Wahlsten M."/>
            <person name="Jokela J."/>
            <person name="Permi P."/>
            <person name="Haapaniemi E."/>
            <person name="Koistinen H."/>
        </authorList>
    </citation>
    <scope>NUCLEOTIDE SEQUENCE [LARGE SCALE GENOMIC DNA]</scope>
    <source>
        <strain evidence="8 9">NIES-515</strain>
    </source>
</reference>
<comment type="catalytic activity">
    <reaction evidence="1">
        <text>ATP + protein L-histidine = ADP + protein N-phospho-L-histidine.</text>
        <dbReference type="EC" id="2.7.13.3"/>
    </reaction>
</comment>
<dbReference type="PROSITE" id="PS50109">
    <property type="entry name" value="HIS_KIN"/>
    <property type="match status" value="1"/>
</dbReference>
<evidence type="ECO:0000313" key="8">
    <source>
        <dbReference type="EMBL" id="MCV3213786.1"/>
    </source>
</evidence>
<accession>A0ABT3AXF7</accession>
<dbReference type="InterPro" id="IPR004358">
    <property type="entry name" value="Sig_transdc_His_kin-like_C"/>
</dbReference>
<dbReference type="PANTHER" id="PTHR45453">
    <property type="entry name" value="PHOSPHATE REGULON SENSOR PROTEIN PHOR"/>
    <property type="match status" value="1"/>
</dbReference>
<evidence type="ECO:0000313" key="9">
    <source>
        <dbReference type="Proteomes" id="UP001526143"/>
    </source>
</evidence>
<dbReference type="SMART" id="SM00387">
    <property type="entry name" value="HATPase_c"/>
    <property type="match status" value="1"/>
</dbReference>
<dbReference type="InterPro" id="IPR036890">
    <property type="entry name" value="HATPase_C_sf"/>
</dbReference>
<keyword evidence="8" id="KW-0067">ATP-binding</keyword>
<sequence length="211" mass="24106">MNYARHVPNMKMAIQMLGISLNKEQNFLLEMEKPQTERSKAACYFQILDNECDRQINLINNFLDLQKLDTNPKPLVLETIQVQQFLIELLTNACKFSPPEAHITLSAQLKSKEIQFQVINTGVEIPTTEIPLIFHKFYRIPTKDPWKQGGTRLGLALVQKLTLSLGCTIEVESQSNRTCFTILLPLSGMRGMGRWGEFLGWGERKIILLVS</sequence>
<dbReference type="Gene3D" id="3.30.565.10">
    <property type="entry name" value="Histidine kinase-like ATPase, C-terminal domain"/>
    <property type="match status" value="1"/>
</dbReference>
<evidence type="ECO:0000256" key="2">
    <source>
        <dbReference type="ARBA" id="ARBA00012438"/>
    </source>
</evidence>
<dbReference type="InterPro" id="IPR003594">
    <property type="entry name" value="HATPase_dom"/>
</dbReference>
<dbReference type="GO" id="GO:0005524">
    <property type="term" value="F:ATP binding"/>
    <property type="evidence" value="ECO:0007669"/>
    <property type="project" value="UniProtKB-KW"/>
</dbReference>
<organism evidence="8 9">
    <name type="scientific">Plectonema radiosum NIES-515</name>
    <dbReference type="NCBI Taxonomy" id="2986073"/>
    <lineage>
        <taxon>Bacteria</taxon>
        <taxon>Bacillati</taxon>
        <taxon>Cyanobacteriota</taxon>
        <taxon>Cyanophyceae</taxon>
        <taxon>Oscillatoriophycideae</taxon>
        <taxon>Oscillatoriales</taxon>
        <taxon>Microcoleaceae</taxon>
        <taxon>Plectonema</taxon>
    </lineage>
</organism>
<dbReference type="InterPro" id="IPR050351">
    <property type="entry name" value="BphY/WalK/GraS-like"/>
</dbReference>
<name>A0ABT3AXF7_9CYAN</name>
<gene>
    <name evidence="8" type="ORF">OGM63_09735</name>
</gene>
<proteinExistence type="predicted"/>
<keyword evidence="4" id="KW-0808">Transferase</keyword>